<dbReference type="InterPro" id="IPR029480">
    <property type="entry name" value="Transpos_assoc"/>
</dbReference>
<dbReference type="Pfam" id="PF13963">
    <property type="entry name" value="Transpos_assoc"/>
    <property type="match status" value="1"/>
</dbReference>
<dbReference type="EMBL" id="JAEFBK010000002">
    <property type="protein sequence ID" value="KAG7635959.1"/>
    <property type="molecule type" value="Genomic_DNA"/>
</dbReference>
<gene>
    <name evidence="3" type="ORF">ISN45_At02g004570</name>
</gene>
<name>A0A8T2FKL0_9BRAS</name>
<evidence type="ECO:0000313" key="4">
    <source>
        <dbReference type="Proteomes" id="UP000694240"/>
    </source>
</evidence>
<reference evidence="3 4" key="1">
    <citation type="submission" date="2020-12" db="EMBL/GenBank/DDBJ databases">
        <title>Concerted genomic and epigenomic changes stabilize Arabidopsis allopolyploids.</title>
        <authorList>
            <person name="Chen Z."/>
        </authorList>
    </citation>
    <scope>NUCLEOTIDE SEQUENCE [LARGE SCALE GENOMIC DNA]</scope>
    <source>
        <strain evidence="3">Allo738</strain>
        <tissue evidence="3">Leaf</tissue>
    </source>
</reference>
<comment type="caution">
    <text evidence="3">The sequence shown here is derived from an EMBL/GenBank/DDBJ whole genome shotgun (WGS) entry which is preliminary data.</text>
</comment>
<sequence length="282" mass="32097">MAFEDDDDPFVSAKSSAETLFDPPASPSIPEFNRDRLRKRLYQIEKLPFWNMSTQSACPAPLDPLSPFGAYSGLNGAEHKAVKNIKRDDHAYERRAIKFVRDVAAALRDANMIVYLCIDCRNIDRHLGCVVVDHLVRRGMDEAYKMRCDWYHQGELVSGGESESKFSQLNDEVVELYQAAEYLDEEFAGMVHLGEIVERDDKKEDEFLAKLADAETPLYPSCVNHSKLSAIMSLFTLKTKNGWSDKSHNDLLETLPEMLSEDNVLHSSLYEVKKFLKSFDMG</sequence>
<protein>
    <submittedName>
        <fullName evidence="3">Transposase-associated domain</fullName>
    </submittedName>
</protein>
<proteinExistence type="predicted"/>
<feature type="region of interest" description="Disordered" evidence="1">
    <location>
        <begin position="1"/>
        <end position="28"/>
    </location>
</feature>
<accession>A0A8T2FKL0</accession>
<keyword evidence="4" id="KW-1185">Reference proteome</keyword>
<evidence type="ECO:0000256" key="1">
    <source>
        <dbReference type="SAM" id="MobiDB-lite"/>
    </source>
</evidence>
<evidence type="ECO:0000259" key="2">
    <source>
        <dbReference type="Pfam" id="PF13963"/>
    </source>
</evidence>
<evidence type="ECO:0000313" key="3">
    <source>
        <dbReference type="EMBL" id="KAG7635959.1"/>
    </source>
</evidence>
<dbReference type="Proteomes" id="UP000694240">
    <property type="component" value="Chromosome 2"/>
</dbReference>
<organism evidence="3 4">
    <name type="scientific">Arabidopsis thaliana x Arabidopsis arenosa</name>
    <dbReference type="NCBI Taxonomy" id="1240361"/>
    <lineage>
        <taxon>Eukaryota</taxon>
        <taxon>Viridiplantae</taxon>
        <taxon>Streptophyta</taxon>
        <taxon>Embryophyta</taxon>
        <taxon>Tracheophyta</taxon>
        <taxon>Spermatophyta</taxon>
        <taxon>Magnoliopsida</taxon>
        <taxon>eudicotyledons</taxon>
        <taxon>Gunneridae</taxon>
        <taxon>Pentapetalae</taxon>
        <taxon>rosids</taxon>
        <taxon>malvids</taxon>
        <taxon>Brassicales</taxon>
        <taxon>Brassicaceae</taxon>
        <taxon>Camelineae</taxon>
        <taxon>Arabidopsis</taxon>
    </lineage>
</organism>
<dbReference type="AlphaFoldDB" id="A0A8T2FKL0"/>
<feature type="domain" description="Transposase-associated" evidence="2">
    <location>
        <begin position="85"/>
        <end position="155"/>
    </location>
</feature>